<dbReference type="SMART" id="SM00448">
    <property type="entry name" value="REC"/>
    <property type="match status" value="1"/>
</dbReference>
<sequence>MVTPNMLKKYSDKLCVLYAEDNATVLKMTRDFLAKYFDNVDTALNGQEALEKYDPNKHDIVIADINMPIMNGIELSRRILETKPDQTIFITSAHNDSDYLFNLISLGITNYMMKPLNNDKLTTNLYKAAKKIAHEREMREVLDIIHNSDNLGTSVQSINSVIDSLANLSTKKEPHSVELRDAINKLEQVKNHLTQLRSLVDAGR</sequence>
<protein>
    <submittedName>
        <fullName evidence="3">YesN/AraC family two-component response regulator</fullName>
    </submittedName>
</protein>
<keyword evidence="1" id="KW-0597">Phosphoprotein</keyword>
<evidence type="ECO:0000313" key="3">
    <source>
        <dbReference type="EMBL" id="MBB5020979.1"/>
    </source>
</evidence>
<dbReference type="InterPro" id="IPR011006">
    <property type="entry name" value="CheY-like_superfamily"/>
</dbReference>
<evidence type="ECO:0000313" key="4">
    <source>
        <dbReference type="Proteomes" id="UP000528322"/>
    </source>
</evidence>
<dbReference type="Gene3D" id="3.40.50.2300">
    <property type="match status" value="1"/>
</dbReference>
<accession>A0A7W7Y2Y4</accession>
<feature type="domain" description="Response regulatory" evidence="2">
    <location>
        <begin position="15"/>
        <end position="129"/>
    </location>
</feature>
<dbReference type="Proteomes" id="UP000528322">
    <property type="component" value="Unassembled WGS sequence"/>
</dbReference>
<dbReference type="PANTHER" id="PTHR43228:SF1">
    <property type="entry name" value="TWO-COMPONENT RESPONSE REGULATOR ARR22"/>
    <property type="match status" value="1"/>
</dbReference>
<evidence type="ECO:0000259" key="2">
    <source>
        <dbReference type="PROSITE" id="PS50110"/>
    </source>
</evidence>
<evidence type="ECO:0000256" key="1">
    <source>
        <dbReference type="PROSITE-ProRule" id="PRU00169"/>
    </source>
</evidence>
<proteinExistence type="predicted"/>
<name>A0A7W7Y2Y4_9BACT</name>
<dbReference type="InterPro" id="IPR001789">
    <property type="entry name" value="Sig_transdc_resp-reg_receiver"/>
</dbReference>
<dbReference type="InterPro" id="IPR052048">
    <property type="entry name" value="ST_Response_Regulator"/>
</dbReference>
<dbReference type="PANTHER" id="PTHR43228">
    <property type="entry name" value="TWO-COMPONENT RESPONSE REGULATOR"/>
    <property type="match status" value="1"/>
</dbReference>
<organism evidence="3 4">
    <name type="scientific">Desulfurispira natronophila</name>
    <dbReference type="NCBI Taxonomy" id="682562"/>
    <lineage>
        <taxon>Bacteria</taxon>
        <taxon>Pseudomonadati</taxon>
        <taxon>Chrysiogenota</taxon>
        <taxon>Chrysiogenia</taxon>
        <taxon>Chrysiogenales</taxon>
        <taxon>Chrysiogenaceae</taxon>
        <taxon>Desulfurispira</taxon>
    </lineage>
</organism>
<dbReference type="EMBL" id="JACHID010000001">
    <property type="protein sequence ID" value="MBB5020979.1"/>
    <property type="molecule type" value="Genomic_DNA"/>
</dbReference>
<reference evidence="3 4" key="1">
    <citation type="submission" date="2020-08" db="EMBL/GenBank/DDBJ databases">
        <title>Genomic Encyclopedia of Type Strains, Phase IV (KMG-IV): sequencing the most valuable type-strain genomes for metagenomic binning, comparative biology and taxonomic classification.</title>
        <authorList>
            <person name="Goeker M."/>
        </authorList>
    </citation>
    <scope>NUCLEOTIDE SEQUENCE [LARGE SCALE GENOMIC DNA]</scope>
    <source>
        <strain evidence="3 4">DSM 22071</strain>
    </source>
</reference>
<comment type="caution">
    <text evidence="3">The sequence shown here is derived from an EMBL/GenBank/DDBJ whole genome shotgun (WGS) entry which is preliminary data.</text>
</comment>
<dbReference type="SUPFAM" id="SSF52172">
    <property type="entry name" value="CheY-like"/>
    <property type="match status" value="1"/>
</dbReference>
<dbReference type="AlphaFoldDB" id="A0A7W7Y2Y4"/>
<dbReference type="PROSITE" id="PS50110">
    <property type="entry name" value="RESPONSE_REGULATORY"/>
    <property type="match status" value="1"/>
</dbReference>
<dbReference type="RefSeq" id="WP_183728744.1">
    <property type="nucleotide sequence ID" value="NZ_JACHID010000001.1"/>
</dbReference>
<dbReference type="Pfam" id="PF00072">
    <property type="entry name" value="Response_reg"/>
    <property type="match status" value="1"/>
</dbReference>
<feature type="modified residue" description="4-aspartylphosphate" evidence="1">
    <location>
        <position position="64"/>
    </location>
</feature>
<keyword evidence="4" id="KW-1185">Reference proteome</keyword>
<dbReference type="GO" id="GO:0000160">
    <property type="term" value="P:phosphorelay signal transduction system"/>
    <property type="evidence" value="ECO:0007669"/>
    <property type="project" value="InterPro"/>
</dbReference>
<gene>
    <name evidence="3" type="ORF">HNR37_000282</name>
</gene>